<feature type="region of interest" description="Disordered" evidence="6">
    <location>
        <begin position="46"/>
        <end position="68"/>
    </location>
</feature>
<feature type="region of interest" description="Disordered" evidence="6">
    <location>
        <begin position="851"/>
        <end position="902"/>
    </location>
</feature>
<feature type="compositionally biased region" description="Polar residues" evidence="6">
    <location>
        <begin position="785"/>
        <end position="806"/>
    </location>
</feature>
<keyword evidence="7" id="KW-0812">Transmembrane</keyword>
<dbReference type="Pfam" id="PF03738">
    <property type="entry name" value="GSP_synth"/>
    <property type="match status" value="2"/>
</dbReference>
<keyword evidence="1" id="KW-0436">Ligase</keyword>
<dbReference type="GO" id="GO:0016874">
    <property type="term" value="F:ligase activity"/>
    <property type="evidence" value="ECO:0007669"/>
    <property type="project" value="UniProtKB-KW"/>
</dbReference>
<dbReference type="InterPro" id="IPR016185">
    <property type="entry name" value="PreATP-grasp_dom_sf"/>
</dbReference>
<feature type="transmembrane region" description="Helical" evidence="7">
    <location>
        <begin position="164"/>
        <end position="183"/>
    </location>
</feature>
<dbReference type="Gene3D" id="3.30.1490.330">
    <property type="match status" value="1"/>
</dbReference>
<dbReference type="InterPro" id="IPR005494">
    <property type="entry name" value="GSPS_pre-ATP-grasp-like_dom"/>
</dbReference>
<dbReference type="AlphaFoldDB" id="A0A813GK95"/>
<sequence>MSSLYKGPKDSSPTRSTAEAWTDLSWQAKLNWQTLGWSRTNWDADSFGAEMSPQSATASWDHLSPEQKEAAEALGYDEELWEEDEGEVWKGDSLATPWGALPDGRRQAWAELGWTEHVWGSSQEVGWMTTPWRRLGDQQREAAARLGYYEESWNKEFRKDYSSYLVYMPGIAGLLLVLLAGNGCYKTVSGRSMKTTLDQQEDQVSAVHLRRQHVRSRGNWRERCEELGFAFHSAHGINWGSGWFESLAVQDPYWCENGVYVFSAEAKRELDDASWELHNMCLEAVDQVVREPHLMELFQAVRDSWDARQPDLIGRFDLIYDGSGPPKLLEYNADTPTLLLESSLVQKQWWEDRRGDSEAVKGVSESCGQFNSLDESLVSAWPSFLRRSAKACGLRQDLTVHFAAQRATAEERCNVDYLASTARKAGISTETVEIEDLTLGPDGKLHVASAPGNVEALWKLYPYEWLAEEDLGSALEADSHCIWAEPPWKAIISNKSILALLWQMFPDHPNLLPAFFTIEEAQAYQLKECPVAEEWGWVAKPRYGREGVGIRYSFDAPSLESFAQKAVDDLQHLESFGHHGSYRPDLLKQTEQMVRKALGAGVQQNFLLPERHAEHLLRESHGDKINLRGELPFPPLGGPVFQLYQDTATFAGRRPVVGSWMVYGMPAGICVREDIQQTTDNDSCFTPHLVDQNAASGLQVTGVSPGLNVSGSYKLTGQMREHGVYWCQEKGMYLLQNAEGYWMFTPQEGGGHDHLQGVAVSQSTSSDPSKLSKDSWHVAEGVSGPSVTVTRTPPTQQLLEQRTLSDGQRALRTDLYGEAGSTTAGVLGASDVSTAGGGGGVHAGYGFWRRRQQQQAHQAHQAHQAQQQSTSKEDDKKKHGRKSAASMAWRQYGRGTTAKTGS</sequence>
<feature type="region of interest" description="Disordered" evidence="6">
    <location>
        <begin position="753"/>
        <end position="806"/>
    </location>
</feature>
<gene>
    <name evidence="9" type="ORF">PGLA2088_LOCUS497</name>
</gene>
<keyword evidence="7" id="KW-0472">Membrane</keyword>
<dbReference type="Proteomes" id="UP000626109">
    <property type="component" value="Unassembled WGS sequence"/>
</dbReference>
<evidence type="ECO:0000313" key="10">
    <source>
        <dbReference type="Proteomes" id="UP000626109"/>
    </source>
</evidence>
<dbReference type="GO" id="GO:0046872">
    <property type="term" value="F:metal ion binding"/>
    <property type="evidence" value="ECO:0007669"/>
    <property type="project" value="UniProtKB-KW"/>
</dbReference>
<comment type="caution">
    <text evidence="9">The sequence shown here is derived from an EMBL/GenBank/DDBJ whole genome shotgun (WGS) entry which is preliminary data.</text>
</comment>
<evidence type="ECO:0000256" key="4">
    <source>
        <dbReference type="ARBA" id="ARBA00022840"/>
    </source>
</evidence>
<feature type="compositionally biased region" description="Low complexity" evidence="6">
    <location>
        <begin position="853"/>
        <end position="868"/>
    </location>
</feature>
<evidence type="ECO:0000256" key="2">
    <source>
        <dbReference type="ARBA" id="ARBA00022723"/>
    </source>
</evidence>
<dbReference type="GO" id="GO:0005524">
    <property type="term" value="F:ATP binding"/>
    <property type="evidence" value="ECO:0007669"/>
    <property type="project" value="UniProtKB-KW"/>
</dbReference>
<evidence type="ECO:0000256" key="1">
    <source>
        <dbReference type="ARBA" id="ARBA00022598"/>
    </source>
</evidence>
<feature type="domain" description="Glutathionylspermidine synthase pre-ATP-grasp-like" evidence="8">
    <location>
        <begin position="638"/>
        <end position="690"/>
    </location>
</feature>
<proteinExistence type="predicted"/>
<protein>
    <recommendedName>
        <fullName evidence="8">Glutathionylspermidine synthase pre-ATP-grasp-like domain-containing protein</fullName>
    </recommendedName>
</protein>
<feature type="domain" description="Glutathionylspermidine synthase pre-ATP-grasp-like" evidence="8">
    <location>
        <begin position="220"/>
        <end position="552"/>
    </location>
</feature>
<keyword evidence="7" id="KW-1133">Transmembrane helix</keyword>
<feature type="compositionally biased region" description="Polar residues" evidence="6">
    <location>
        <begin position="759"/>
        <end position="769"/>
    </location>
</feature>
<name>A0A813GK95_POLGL</name>
<keyword evidence="4" id="KW-0067">ATP-binding</keyword>
<evidence type="ECO:0000256" key="7">
    <source>
        <dbReference type="SAM" id="Phobius"/>
    </source>
</evidence>
<reference evidence="9" key="1">
    <citation type="submission" date="2021-02" db="EMBL/GenBank/DDBJ databases">
        <authorList>
            <person name="Dougan E. K."/>
            <person name="Rhodes N."/>
            <person name="Thang M."/>
            <person name="Chan C."/>
        </authorList>
    </citation>
    <scope>NUCLEOTIDE SEQUENCE</scope>
</reference>
<evidence type="ECO:0000256" key="6">
    <source>
        <dbReference type="SAM" id="MobiDB-lite"/>
    </source>
</evidence>
<dbReference type="EMBL" id="CAJNNW010000331">
    <property type="protein sequence ID" value="CAE8626587.1"/>
    <property type="molecule type" value="Genomic_DNA"/>
</dbReference>
<dbReference type="SUPFAM" id="SSF52440">
    <property type="entry name" value="PreATP-grasp domain"/>
    <property type="match status" value="1"/>
</dbReference>
<keyword evidence="3" id="KW-0547">Nucleotide-binding</keyword>
<accession>A0A813GK95</accession>
<organism evidence="9 10">
    <name type="scientific">Polarella glacialis</name>
    <name type="common">Dinoflagellate</name>
    <dbReference type="NCBI Taxonomy" id="89957"/>
    <lineage>
        <taxon>Eukaryota</taxon>
        <taxon>Sar</taxon>
        <taxon>Alveolata</taxon>
        <taxon>Dinophyceae</taxon>
        <taxon>Suessiales</taxon>
        <taxon>Suessiaceae</taxon>
        <taxon>Polarella</taxon>
    </lineage>
</organism>
<evidence type="ECO:0000259" key="8">
    <source>
        <dbReference type="Pfam" id="PF03738"/>
    </source>
</evidence>
<dbReference type="SUPFAM" id="SSF56059">
    <property type="entry name" value="Glutathione synthetase ATP-binding domain-like"/>
    <property type="match status" value="1"/>
</dbReference>
<keyword evidence="2" id="KW-0479">Metal-binding</keyword>
<evidence type="ECO:0000256" key="5">
    <source>
        <dbReference type="ARBA" id="ARBA00022842"/>
    </source>
</evidence>
<evidence type="ECO:0000256" key="3">
    <source>
        <dbReference type="ARBA" id="ARBA00022741"/>
    </source>
</evidence>
<keyword evidence="5" id="KW-0460">Magnesium</keyword>
<evidence type="ECO:0000313" key="9">
    <source>
        <dbReference type="EMBL" id="CAE8626587.1"/>
    </source>
</evidence>